<feature type="coiled-coil region" evidence="1">
    <location>
        <begin position="175"/>
        <end position="209"/>
    </location>
</feature>
<gene>
    <name evidence="2" type="ORF">NAPIS_ORF01227</name>
</gene>
<dbReference type="Proteomes" id="UP000053780">
    <property type="component" value="Unassembled WGS sequence"/>
</dbReference>
<sequence length="389" mass="46673">MRKYFINTETSSFDNEYLKNSETSLSEKTNFTFNIEPVILNYDKLLNNGTFTRILLVKEAEVKKNNSIYILCDTKFDKLSKDLKMSFKIHYYNLKLKVLKNSSSLSSVEIKFYNGIINKIKDIFDEECKLSIFNYELRNATKSAFKEFETTKNNLKVKFQKEHLKNIIDENLKLVKRLAEELENINFNIDEETRKNEEAGSTNQKIENDENIIDLKENNESENVIDLKECDEFLNWYMITRKYKKLHDFYKENSDFFESYDSTDKNNDMTNNKTLKSNINKNIDSKYEQHHSLVYKDLFAFIKIAQIKIYYILQKYKNYFFIYIEESYKKELHELKKNFFKYNFNGFNNTKQKFEKAQEFFYDSKNTIKCKINTIIDNVKMDLIKSLLS</sequence>
<evidence type="ECO:0000313" key="2">
    <source>
        <dbReference type="EMBL" id="EQB61246.1"/>
    </source>
</evidence>
<dbReference type="VEuPathDB" id="MicrosporidiaDB:NAPIS_ORF01227"/>
<dbReference type="AlphaFoldDB" id="T0MDB8"/>
<organism evidence="2 3">
    <name type="scientific">Vairimorpha apis BRL 01</name>
    <dbReference type="NCBI Taxonomy" id="1037528"/>
    <lineage>
        <taxon>Eukaryota</taxon>
        <taxon>Fungi</taxon>
        <taxon>Fungi incertae sedis</taxon>
        <taxon>Microsporidia</taxon>
        <taxon>Nosematidae</taxon>
        <taxon>Vairimorpha</taxon>
    </lineage>
</organism>
<name>T0MDB8_9MICR</name>
<reference evidence="2 3" key="1">
    <citation type="journal article" date="2013" name="BMC Genomics">
        <title>Genome sequencing and comparative genomics of honey bee microsporidia, Nosema apis reveal novel insights into host-parasite interactions.</title>
        <authorList>
            <person name="Chen Yp."/>
            <person name="Pettis J.S."/>
            <person name="Zhao Y."/>
            <person name="Liu X."/>
            <person name="Tallon L.J."/>
            <person name="Sadzewicz L.D."/>
            <person name="Li R."/>
            <person name="Zheng H."/>
            <person name="Huang S."/>
            <person name="Zhang X."/>
            <person name="Hamilton M.C."/>
            <person name="Pernal S.F."/>
            <person name="Melathopoulos A.P."/>
            <person name="Yan X."/>
            <person name="Evans J.D."/>
        </authorList>
    </citation>
    <scope>NUCLEOTIDE SEQUENCE [LARGE SCALE GENOMIC DNA]</scope>
    <source>
        <strain evidence="2 3">BRL 01</strain>
    </source>
</reference>
<accession>T0MDB8</accession>
<protein>
    <submittedName>
        <fullName evidence="2">Uncharacterized protein</fullName>
    </submittedName>
</protein>
<evidence type="ECO:0000256" key="1">
    <source>
        <dbReference type="SAM" id="Coils"/>
    </source>
</evidence>
<proteinExistence type="predicted"/>
<keyword evidence="1" id="KW-0175">Coiled coil</keyword>
<evidence type="ECO:0000313" key="3">
    <source>
        <dbReference type="Proteomes" id="UP000053780"/>
    </source>
</evidence>
<dbReference type="EMBL" id="KE647164">
    <property type="protein sequence ID" value="EQB61246.1"/>
    <property type="molecule type" value="Genomic_DNA"/>
</dbReference>
<keyword evidence="3" id="KW-1185">Reference proteome</keyword>
<dbReference type="HOGENOM" id="CLU_709984_0_0_1"/>